<feature type="signal peptide" evidence="1">
    <location>
        <begin position="1"/>
        <end position="30"/>
    </location>
</feature>
<evidence type="ECO:0000256" key="1">
    <source>
        <dbReference type="SAM" id="SignalP"/>
    </source>
</evidence>
<sequence length="708" mass="78125">MQRCRKARALRWISAWLALAAAGSTGAALAETLPSQTLSWGYNTYGVPGLIEMPVAQSREDAELGTTISHFAGQTRITMTFQMTPRLSGGFRYTILEKRPGSDTRPNDRSFSLHYRFLDEGNILPAMAIGLNDIVGTGLASGEYIVATKSVTPRLRATVGLGWGRLAGVGGFSNPLSIFSDRFDIRPRWSGGSGGSFDAHNWFRGEAAFFGGIEWQASDRLRLIAEYSSDAYPARDYVNLDRNSQLNFGLAWQATDRLTLSASYLYGSELGLQLSYATNPKRSAFGSGRESAPQPVQPAHSAAAATWGEADQSLVTRALQTELAREGITLQGLRNDGSRLRVSVRNNLYGQPAQALGRTARILSRHAPAEVSEFDITLTHNSVPVTRVTLQRSELEELEFHPVAPDLLRVSTVIRDTRDPLERLPEAWPAFSYALKPYITPSYFDPSSPLRGDVGLALSGRYEPLPGLIFAGRVHQKLLGTLDKSDRVSNSVLPHVRSDSTLYYKDSTLTLPELTASYYFRPGPDLFGRVTAGYLEIMFGGVSTELLWKPQNSALALGIELNYTRQRDFDQHFGFQDYKVATGHLSAYYDFGNDYHAQLDLGRYLAGDTGATLTLAREFHNGWRVAVFATRTDVSAADFGEGSFDKGIQITVPLSWLTGKPDPMNMNSTLRPILRDGGARLNVPGRLYQGVRKMQASEIDSSWARFWK</sequence>
<keyword evidence="3" id="KW-1185">Reference proteome</keyword>
<dbReference type="InterPro" id="IPR010344">
    <property type="entry name" value="YbjH"/>
</dbReference>
<keyword evidence="1" id="KW-0732">Signal</keyword>
<name>A0ABS8CNH8_9RHOB</name>
<feature type="chain" id="PRO_5047173951" evidence="1">
    <location>
        <begin position="31"/>
        <end position="708"/>
    </location>
</feature>
<dbReference type="EMBL" id="JACDXX010000010">
    <property type="protein sequence ID" value="MCB5410728.1"/>
    <property type="molecule type" value="Genomic_DNA"/>
</dbReference>
<reference evidence="2 3" key="1">
    <citation type="submission" date="2020-07" db="EMBL/GenBank/DDBJ databases">
        <title>Pseudogemmobacter sp. nov., isolated from poultry manure in Taiwan.</title>
        <authorList>
            <person name="Lin S.-Y."/>
            <person name="Tang Y.-S."/>
            <person name="Young C.-C."/>
        </authorList>
    </citation>
    <scope>NUCLEOTIDE SEQUENCE [LARGE SCALE GENOMIC DNA]</scope>
    <source>
        <strain evidence="2 3">CC-YST710</strain>
    </source>
</reference>
<organism evidence="2 3">
    <name type="scientific">Pseudogemmobacter faecipullorum</name>
    <dbReference type="NCBI Taxonomy" id="2755041"/>
    <lineage>
        <taxon>Bacteria</taxon>
        <taxon>Pseudomonadati</taxon>
        <taxon>Pseudomonadota</taxon>
        <taxon>Alphaproteobacteria</taxon>
        <taxon>Rhodobacterales</taxon>
        <taxon>Paracoccaceae</taxon>
        <taxon>Pseudogemmobacter</taxon>
    </lineage>
</organism>
<dbReference type="RefSeq" id="WP_226935880.1">
    <property type="nucleotide sequence ID" value="NZ_JACDXX010000010.1"/>
</dbReference>
<gene>
    <name evidence="2" type="ORF">H0485_12060</name>
</gene>
<protein>
    <submittedName>
        <fullName evidence="2">YjbH domain-containing protein</fullName>
    </submittedName>
</protein>
<evidence type="ECO:0000313" key="3">
    <source>
        <dbReference type="Proteomes" id="UP001198571"/>
    </source>
</evidence>
<dbReference type="Pfam" id="PF06082">
    <property type="entry name" value="YjbH"/>
    <property type="match status" value="1"/>
</dbReference>
<evidence type="ECO:0000313" key="2">
    <source>
        <dbReference type="EMBL" id="MCB5410728.1"/>
    </source>
</evidence>
<accession>A0ABS8CNH8</accession>
<dbReference type="Proteomes" id="UP001198571">
    <property type="component" value="Unassembled WGS sequence"/>
</dbReference>
<proteinExistence type="predicted"/>
<comment type="caution">
    <text evidence="2">The sequence shown here is derived from an EMBL/GenBank/DDBJ whole genome shotgun (WGS) entry which is preliminary data.</text>
</comment>